<dbReference type="OrthoDB" id="7220141at2"/>
<sequence>MTIVKEEMTILPRWREGTIRLLDIAPKGPGQPQLAEGLPISLAYCDLVMRPDQTFADVNGGVFQGVLQKVPGERGGSDFVVEDRLFNAVFPHNQKLPLCLAGYNVPFLHRLLGGPWGEQPHQLCLHRLARIYDLGKSSDYSLAEVVEYLQPSFEIPWFECEAFTRLMQSRVVLRHLLAESRLNMLAALSVARTLPPPMSEPFGKAQGWQAMEDRVYRDFE</sequence>
<comment type="caution">
    <text evidence="1">The sequence shown here is derived from an EMBL/GenBank/DDBJ whole genome shotgun (WGS) entry which is preliminary data.</text>
</comment>
<reference evidence="1 2" key="1">
    <citation type="submission" date="2015-06" db="EMBL/GenBank/DDBJ databases">
        <title>Improved classification and identification of acetic acid bacteria using matrix-assisted laser desorption/ionization time-of-flight mass spectrometry; Gluconobacter nephelii and Gluconobacter uchimurae are later heterotypic synonyms of Gluconobacter japonicus and Gluconobacter oxydans, respectively.</title>
        <authorList>
            <person name="Li L."/>
            <person name="Cleenwerck I."/>
            <person name="De Vuyst L."/>
            <person name="Vandamme P."/>
        </authorList>
    </citation>
    <scope>NUCLEOTIDE SEQUENCE [LARGE SCALE GENOMIC DNA]</scope>
    <source>
        <strain evidence="1 2">LMG 1663</strain>
    </source>
</reference>
<proteinExistence type="predicted"/>
<accession>A0A149U4C4</accession>
<dbReference type="PATRIC" id="fig|104102.12.peg.3316"/>
<evidence type="ECO:0000313" key="1">
    <source>
        <dbReference type="EMBL" id="KXV60232.1"/>
    </source>
</evidence>
<gene>
    <name evidence="1" type="ORF">AD947_02660</name>
</gene>
<protein>
    <submittedName>
        <fullName evidence="1">Uncharacterized protein</fullName>
    </submittedName>
</protein>
<organism evidence="1 2">
    <name type="scientific">Acetobacter tropicalis</name>
    <dbReference type="NCBI Taxonomy" id="104102"/>
    <lineage>
        <taxon>Bacteria</taxon>
        <taxon>Pseudomonadati</taxon>
        <taxon>Pseudomonadota</taxon>
        <taxon>Alphaproteobacteria</taxon>
        <taxon>Acetobacterales</taxon>
        <taxon>Acetobacteraceae</taxon>
        <taxon>Acetobacter</taxon>
    </lineage>
</organism>
<dbReference type="AlphaFoldDB" id="A0A149U4C4"/>
<dbReference type="Proteomes" id="UP000075411">
    <property type="component" value="Unassembled WGS sequence"/>
</dbReference>
<dbReference type="EMBL" id="LHZT01000094">
    <property type="protein sequence ID" value="KXV60232.1"/>
    <property type="molecule type" value="Genomic_DNA"/>
</dbReference>
<dbReference type="RefSeq" id="WP_061487411.1">
    <property type="nucleotide sequence ID" value="NZ_LHZT01000094.1"/>
</dbReference>
<name>A0A149U4C4_9PROT</name>
<evidence type="ECO:0000313" key="2">
    <source>
        <dbReference type="Proteomes" id="UP000075411"/>
    </source>
</evidence>